<proteinExistence type="predicted"/>
<name>A0AAV5B8F3_9ACTN</name>
<accession>A0AAV5B8F3</accession>
<evidence type="ECO:0000313" key="2">
    <source>
        <dbReference type="Proteomes" id="UP001055025"/>
    </source>
</evidence>
<dbReference type="AlphaFoldDB" id="A0AAV5B8F3"/>
<protein>
    <recommendedName>
        <fullName evidence="3">DUF1963 domain-containing protein</fullName>
    </recommendedName>
</protein>
<evidence type="ECO:0008006" key="3">
    <source>
        <dbReference type="Google" id="ProtNLM"/>
    </source>
</evidence>
<organism evidence="1 2">
    <name type="scientific">Granulimonas faecalis</name>
    <dbReference type="NCBI Taxonomy" id="2894155"/>
    <lineage>
        <taxon>Bacteria</taxon>
        <taxon>Bacillati</taxon>
        <taxon>Actinomycetota</taxon>
        <taxon>Coriobacteriia</taxon>
        <taxon>Coriobacteriales</taxon>
        <taxon>Kribbibacteriaceae</taxon>
        <taxon>Granulimonas</taxon>
    </lineage>
</organism>
<dbReference type="Proteomes" id="UP001055025">
    <property type="component" value="Unassembled WGS sequence"/>
</dbReference>
<dbReference type="RefSeq" id="WP_135978552.1">
    <property type="nucleotide sequence ID" value="NZ_BQKC01000002.1"/>
</dbReference>
<dbReference type="EMBL" id="BQKC01000002">
    <property type="protein sequence ID" value="GJM56231.1"/>
    <property type="molecule type" value="Genomic_DNA"/>
</dbReference>
<reference evidence="1" key="1">
    <citation type="journal article" date="2022" name="Int. J. Syst. Evol. Microbiol.">
        <title>Granulimonas faecalis gen. nov., sp. nov., and Leptogranulimonas caecicola gen. nov., sp. nov., novel lactate-producing Atopobiaceae bacteria isolated from mouse intestines, and an emended description of the family Atopobiaceae.</title>
        <authorList>
            <person name="Morinaga K."/>
            <person name="Kusada H."/>
            <person name="Sakamoto S."/>
            <person name="Murakami T."/>
            <person name="Toyoda A."/>
            <person name="Mori H."/>
            <person name="Meng X.Y."/>
            <person name="Takashino M."/>
            <person name="Murotomi K."/>
            <person name="Tamaki H."/>
        </authorList>
    </citation>
    <scope>NUCLEOTIDE SEQUENCE</scope>
    <source>
        <strain evidence="1">OPF53</strain>
    </source>
</reference>
<comment type="caution">
    <text evidence="1">The sequence shown here is derived from an EMBL/GenBank/DDBJ whole genome shotgun (WGS) entry which is preliminary data.</text>
</comment>
<gene>
    <name evidence="1" type="ORF">ATOP_18860</name>
</gene>
<evidence type="ECO:0000313" key="1">
    <source>
        <dbReference type="EMBL" id="GJM56231.1"/>
    </source>
</evidence>
<sequence>MPMHYCVAVIRPKEGPLSLASILAPFCGDPDLAALGGAVPEFQEDEDANFDDEAQAKGYWYNPDAHWDWWEEGGRWEGLWGYDLAPIPLADLPDPETYEPTEAEERAIRLDYESLLAKIERHGESRERKRPKSFDDFRRTHIRFRECAEPYAYVDADGSWVEGGVPFWDYVRSLPKDDFTVDVVDCHC</sequence>
<keyword evidence="2" id="KW-1185">Reference proteome</keyword>